<proteinExistence type="inferred from homology"/>
<evidence type="ECO:0000256" key="3">
    <source>
        <dbReference type="ARBA" id="ARBA00022679"/>
    </source>
</evidence>
<dbReference type="GO" id="GO:0008483">
    <property type="term" value="F:transaminase activity"/>
    <property type="evidence" value="ECO:0007669"/>
    <property type="project" value="UniProtKB-KW"/>
</dbReference>
<keyword evidence="7" id="KW-1185">Reference proteome</keyword>
<dbReference type="STRING" id="1116391.PM3016_2727"/>
<dbReference type="SUPFAM" id="SSF53383">
    <property type="entry name" value="PLP-dependent transferases"/>
    <property type="match status" value="1"/>
</dbReference>
<dbReference type="Gene3D" id="3.40.640.10">
    <property type="entry name" value="Type I PLP-dependent aspartate aminotransferase-like (Major domain)"/>
    <property type="match status" value="1"/>
</dbReference>
<dbReference type="Gene3D" id="3.90.1150.10">
    <property type="entry name" value="Aspartate Aminotransferase, domain 1"/>
    <property type="match status" value="1"/>
</dbReference>
<dbReference type="CDD" id="cd00610">
    <property type="entry name" value="OAT_like"/>
    <property type="match status" value="1"/>
</dbReference>
<protein>
    <submittedName>
        <fullName evidence="6">YhxA</fullName>
    </submittedName>
</protein>
<dbReference type="AlphaFoldDB" id="H6NHL0"/>
<evidence type="ECO:0000256" key="4">
    <source>
        <dbReference type="ARBA" id="ARBA00022898"/>
    </source>
</evidence>
<dbReference type="InterPro" id="IPR015424">
    <property type="entry name" value="PyrdxlP-dep_Trfase"/>
</dbReference>
<dbReference type="FunFam" id="3.40.640.10:FF:000014">
    <property type="entry name" value="Adenosylmethionine-8-amino-7-oxononanoate aminotransferase, probable"/>
    <property type="match status" value="1"/>
</dbReference>
<sequence length="452" mass="49519">MSTMEEQSLKEELLAMDRRHLWHHMSPHNDHPVIFAEGQGSWVTDVEGNRYLDGMSGLWCVNVGHGREEIALRAFEQMKTIAYTPLMQSHLPAIRLAEKLSGWIGGPEYRIFFSNSGSEANEVAFKIARQYHHQNGEPTRHKFISRHRAYHGNSMGALAATGQAQRKRKYEPLGMGFQHVPPPYCYRCPFGQSPESCRLECARAIEEAIVWEGAETVAGVIMEPAITGGGVIVPPSGYLPAIREICDKHGVLLIIDEVITGFGRSGERLGHHNYGITADIVTMAKGLTSAYAPLSATAVRAELYEAFRGAGDDTHFRHVNTFGGNPVSCAVALQNLEILEREGLVERAAELGEGLRLRLAGLAEHPHVGDLRFFGFIAGIELVEDRASKEPASADKVMKVLSFCRSRGVILGKNGDTVPGYANIVTAAPPFVTTEAELDLIAGTLREALESL</sequence>
<accession>H6NHL0</accession>
<dbReference type="Pfam" id="PF00202">
    <property type="entry name" value="Aminotran_3"/>
    <property type="match status" value="1"/>
</dbReference>
<dbReference type="HOGENOM" id="CLU_016922_4_0_9"/>
<comment type="similarity">
    <text evidence="1 5">Belongs to the class-III pyridoxal-phosphate-dependent aminotransferase family.</text>
</comment>
<dbReference type="Proteomes" id="UP000007523">
    <property type="component" value="Chromosome"/>
</dbReference>
<dbReference type="EMBL" id="CP003235">
    <property type="protein sequence ID" value="AFC29607.1"/>
    <property type="molecule type" value="Genomic_DNA"/>
</dbReference>
<dbReference type="PROSITE" id="PS00600">
    <property type="entry name" value="AA_TRANSFER_CLASS_3"/>
    <property type="match status" value="1"/>
</dbReference>
<gene>
    <name evidence="6" type="ORF">PM3016_2727</name>
</gene>
<dbReference type="InterPro" id="IPR015422">
    <property type="entry name" value="PyrdxlP-dep_Trfase_small"/>
</dbReference>
<dbReference type="InterPro" id="IPR049704">
    <property type="entry name" value="Aminotrans_3_PPA_site"/>
</dbReference>
<name>H6NHL0_9BACL</name>
<dbReference type="NCBIfam" id="NF005812">
    <property type="entry name" value="PRK07678.1"/>
    <property type="match status" value="1"/>
</dbReference>
<dbReference type="PANTHER" id="PTHR43094">
    <property type="entry name" value="AMINOTRANSFERASE"/>
    <property type="match status" value="1"/>
</dbReference>
<dbReference type="PANTHER" id="PTHR43094:SF1">
    <property type="entry name" value="AMINOTRANSFERASE CLASS-III"/>
    <property type="match status" value="1"/>
</dbReference>
<dbReference type="KEGG" id="pmq:PM3016_2727"/>
<evidence type="ECO:0000256" key="5">
    <source>
        <dbReference type="RuleBase" id="RU003560"/>
    </source>
</evidence>
<organism evidence="6 7">
    <name type="scientific">Paenibacillus mucilaginosus 3016</name>
    <dbReference type="NCBI Taxonomy" id="1116391"/>
    <lineage>
        <taxon>Bacteria</taxon>
        <taxon>Bacillati</taxon>
        <taxon>Bacillota</taxon>
        <taxon>Bacilli</taxon>
        <taxon>Bacillales</taxon>
        <taxon>Paenibacillaceae</taxon>
        <taxon>Paenibacillus</taxon>
    </lineage>
</organism>
<dbReference type="RefSeq" id="WP_014369890.1">
    <property type="nucleotide sequence ID" value="NC_016935.1"/>
</dbReference>
<keyword evidence="2" id="KW-0032">Aminotransferase</keyword>
<keyword evidence="3" id="KW-0808">Transferase</keyword>
<evidence type="ECO:0000313" key="7">
    <source>
        <dbReference type="Proteomes" id="UP000007523"/>
    </source>
</evidence>
<evidence type="ECO:0000313" key="6">
    <source>
        <dbReference type="EMBL" id="AFC29607.1"/>
    </source>
</evidence>
<reference evidence="6 7" key="1">
    <citation type="journal article" date="2012" name="J. Bacteriol.">
        <title>Complete Genome Sequence of Paenibacillus mucilaginosus 3016, a Bacterium Functional as Microbial Fertilizer.</title>
        <authorList>
            <person name="Ma M."/>
            <person name="Wang Z."/>
            <person name="Li L."/>
            <person name="Jiang X."/>
            <person name="Guan D."/>
            <person name="Cao F."/>
            <person name="Chen H."/>
            <person name="Wang X."/>
            <person name="Shen D."/>
            <person name="Du B."/>
            <person name="Li J."/>
        </authorList>
    </citation>
    <scope>NUCLEOTIDE SEQUENCE [LARGE SCALE GENOMIC DNA]</scope>
    <source>
        <strain evidence="6 7">3016</strain>
    </source>
</reference>
<dbReference type="InterPro" id="IPR005814">
    <property type="entry name" value="Aminotrans_3"/>
</dbReference>
<keyword evidence="4 5" id="KW-0663">Pyridoxal phosphate</keyword>
<evidence type="ECO:0000256" key="1">
    <source>
        <dbReference type="ARBA" id="ARBA00008954"/>
    </source>
</evidence>
<dbReference type="GO" id="GO:0030170">
    <property type="term" value="F:pyridoxal phosphate binding"/>
    <property type="evidence" value="ECO:0007669"/>
    <property type="project" value="InterPro"/>
</dbReference>
<dbReference type="PIRSF" id="PIRSF000521">
    <property type="entry name" value="Transaminase_4ab_Lys_Orn"/>
    <property type="match status" value="1"/>
</dbReference>
<evidence type="ECO:0000256" key="2">
    <source>
        <dbReference type="ARBA" id="ARBA00022576"/>
    </source>
</evidence>
<dbReference type="InterPro" id="IPR015421">
    <property type="entry name" value="PyrdxlP-dep_Trfase_major"/>
</dbReference>